<dbReference type="PRINTS" id="PR00682">
    <property type="entry name" value="IPNSYNTHASE"/>
</dbReference>
<evidence type="ECO:0000256" key="4">
    <source>
        <dbReference type="ARBA" id="ARBA00023004"/>
    </source>
</evidence>
<evidence type="ECO:0000313" key="7">
    <source>
        <dbReference type="Proteomes" id="UP000807115"/>
    </source>
</evidence>
<feature type="domain" description="Non-haem dioxygenase N-terminal" evidence="5">
    <location>
        <begin position="6"/>
        <end position="134"/>
    </location>
</feature>
<dbReference type="InterPro" id="IPR026992">
    <property type="entry name" value="DIOX_N"/>
</dbReference>
<reference evidence="6" key="1">
    <citation type="journal article" date="2019" name="BMC Genomics">
        <title>A new reference genome for Sorghum bicolor reveals high levels of sequence similarity between sweet and grain genotypes: implications for the genetics of sugar metabolism.</title>
        <authorList>
            <person name="Cooper E.A."/>
            <person name="Brenton Z.W."/>
            <person name="Flinn B.S."/>
            <person name="Jenkins J."/>
            <person name="Shu S."/>
            <person name="Flowers D."/>
            <person name="Luo F."/>
            <person name="Wang Y."/>
            <person name="Xia P."/>
            <person name="Barry K."/>
            <person name="Daum C."/>
            <person name="Lipzen A."/>
            <person name="Yoshinaga Y."/>
            <person name="Schmutz J."/>
            <person name="Saski C."/>
            <person name="Vermerris W."/>
            <person name="Kresovich S."/>
        </authorList>
    </citation>
    <scope>NUCLEOTIDE SEQUENCE</scope>
</reference>
<keyword evidence="4" id="KW-0408">Iron</keyword>
<protein>
    <recommendedName>
        <fullName evidence="5">Non-haem dioxygenase N-terminal domain-containing protein</fullName>
    </recommendedName>
</protein>
<name>A0A921Q1E5_SORBI</name>
<comment type="caution">
    <text evidence="6">The sequence shown here is derived from an EMBL/GenBank/DDBJ whole genome shotgun (WGS) entry which is preliminary data.</text>
</comment>
<dbReference type="Pfam" id="PF14226">
    <property type="entry name" value="DIOX_N"/>
    <property type="match status" value="1"/>
</dbReference>
<accession>A0A921Q1E5</accession>
<evidence type="ECO:0000259" key="5">
    <source>
        <dbReference type="Pfam" id="PF14226"/>
    </source>
</evidence>
<dbReference type="GO" id="GO:0046872">
    <property type="term" value="F:metal ion binding"/>
    <property type="evidence" value="ECO:0007669"/>
    <property type="project" value="UniProtKB-KW"/>
</dbReference>
<dbReference type="Proteomes" id="UP000807115">
    <property type="component" value="Chromosome 10"/>
</dbReference>
<proteinExistence type="predicted"/>
<keyword evidence="2" id="KW-0479">Metal-binding</keyword>
<organism evidence="6 7">
    <name type="scientific">Sorghum bicolor</name>
    <name type="common">Sorghum</name>
    <name type="synonym">Sorghum vulgare</name>
    <dbReference type="NCBI Taxonomy" id="4558"/>
    <lineage>
        <taxon>Eukaryota</taxon>
        <taxon>Viridiplantae</taxon>
        <taxon>Streptophyta</taxon>
        <taxon>Embryophyta</taxon>
        <taxon>Tracheophyta</taxon>
        <taxon>Spermatophyta</taxon>
        <taxon>Magnoliopsida</taxon>
        <taxon>Liliopsida</taxon>
        <taxon>Poales</taxon>
        <taxon>Poaceae</taxon>
        <taxon>PACMAD clade</taxon>
        <taxon>Panicoideae</taxon>
        <taxon>Andropogonodae</taxon>
        <taxon>Andropogoneae</taxon>
        <taxon>Sorghinae</taxon>
        <taxon>Sorghum</taxon>
    </lineage>
</organism>
<sequence length="295" mass="32876">MDSDAIPLIDIAPLVERIDDPNMANDKDLLQVVQMLDGACKNAGFFYVKGHGICDLLMREVRDVAKQIFQLPYEEKMKIKMTPDSGYRGYQRLGQHITSGKRDMHEAINYLAPVIPGKYGDLGKILEGSNVWPEYLSNSKLILENYSSLLKDLSRKIMRGIALALGGPVDAFEGTVAGDPYCPMRLISYPVSTDVPEEKRTETGILKTTGLLALVNQADDICALEVYSNGIYKPKLHRVINNSLGCRVSAVFFYETNFDAAIEPAEFCKEKTGGTAKYEKVVYGERLVRKARCMC</sequence>
<evidence type="ECO:0000256" key="2">
    <source>
        <dbReference type="ARBA" id="ARBA00022723"/>
    </source>
</evidence>
<dbReference type="GO" id="GO:0016491">
    <property type="term" value="F:oxidoreductase activity"/>
    <property type="evidence" value="ECO:0007669"/>
    <property type="project" value="UniProtKB-KW"/>
</dbReference>
<evidence type="ECO:0000256" key="1">
    <source>
        <dbReference type="ARBA" id="ARBA00001961"/>
    </source>
</evidence>
<comment type="cofactor">
    <cofactor evidence="1">
        <name>L-ascorbate</name>
        <dbReference type="ChEBI" id="CHEBI:38290"/>
    </cofactor>
</comment>
<evidence type="ECO:0000313" key="6">
    <source>
        <dbReference type="EMBL" id="KAG0512675.1"/>
    </source>
</evidence>
<dbReference type="PANTHER" id="PTHR47990">
    <property type="entry name" value="2-OXOGLUTARATE (2OG) AND FE(II)-DEPENDENT OXYGENASE SUPERFAMILY PROTEIN-RELATED"/>
    <property type="match status" value="1"/>
</dbReference>
<dbReference type="Gene3D" id="2.60.120.330">
    <property type="entry name" value="B-lactam Antibiotic, Isopenicillin N Synthase, Chain"/>
    <property type="match status" value="1"/>
</dbReference>
<reference evidence="6" key="2">
    <citation type="submission" date="2020-10" db="EMBL/GenBank/DDBJ databases">
        <authorList>
            <person name="Cooper E.A."/>
            <person name="Brenton Z.W."/>
            <person name="Flinn B.S."/>
            <person name="Jenkins J."/>
            <person name="Shu S."/>
            <person name="Flowers D."/>
            <person name="Luo F."/>
            <person name="Wang Y."/>
            <person name="Xia P."/>
            <person name="Barry K."/>
            <person name="Daum C."/>
            <person name="Lipzen A."/>
            <person name="Yoshinaga Y."/>
            <person name="Schmutz J."/>
            <person name="Saski C."/>
            <person name="Vermerris W."/>
            <person name="Kresovich S."/>
        </authorList>
    </citation>
    <scope>NUCLEOTIDE SEQUENCE</scope>
</reference>
<evidence type="ECO:0000256" key="3">
    <source>
        <dbReference type="ARBA" id="ARBA00023002"/>
    </source>
</evidence>
<keyword evidence="3" id="KW-0560">Oxidoreductase</keyword>
<dbReference type="EMBL" id="CM027689">
    <property type="protein sequence ID" value="KAG0512675.1"/>
    <property type="molecule type" value="Genomic_DNA"/>
</dbReference>
<dbReference type="AlphaFoldDB" id="A0A921Q1E5"/>
<gene>
    <name evidence="6" type="ORF">BDA96_10G034200</name>
</gene>
<dbReference type="InterPro" id="IPR027443">
    <property type="entry name" value="IPNS-like_sf"/>
</dbReference>
<dbReference type="SUPFAM" id="SSF51197">
    <property type="entry name" value="Clavaminate synthase-like"/>
    <property type="match status" value="1"/>
</dbReference>
<dbReference type="InterPro" id="IPR050231">
    <property type="entry name" value="Iron_ascorbate_oxido_reductase"/>
</dbReference>